<evidence type="ECO:0000256" key="5">
    <source>
        <dbReference type="ARBA" id="ARBA00022741"/>
    </source>
</evidence>
<protein>
    <recommendedName>
        <fullName evidence="10 11">Adenylosuccinate synthetase</fullName>
        <shortName evidence="10">AMPSase</shortName>
        <shortName evidence="10">AdSS</shortName>
        <ecNumber evidence="10 11">6.3.4.4</ecNumber>
    </recommendedName>
    <alternativeName>
        <fullName evidence="10">IMP--aspartate ligase</fullName>
    </alternativeName>
</protein>
<keyword evidence="4 10" id="KW-0479">Metal-binding</keyword>
<dbReference type="SMART" id="SM00788">
    <property type="entry name" value="Adenylsucc_synt"/>
    <property type="match status" value="1"/>
</dbReference>
<evidence type="ECO:0000256" key="2">
    <source>
        <dbReference type="ARBA" id="ARBA00011738"/>
    </source>
</evidence>
<dbReference type="InterPro" id="IPR042109">
    <property type="entry name" value="Adenylosuccinate_synth_dom1"/>
</dbReference>
<dbReference type="Gene3D" id="1.10.300.10">
    <property type="entry name" value="Adenylosuccinate Synthetase, subunit A, domain 2"/>
    <property type="match status" value="1"/>
</dbReference>
<dbReference type="UniPathway" id="UPA00075">
    <property type="reaction ID" value="UER00335"/>
</dbReference>
<dbReference type="InterPro" id="IPR033128">
    <property type="entry name" value="Adenylosuccin_syn_Lys_AS"/>
</dbReference>
<comment type="similarity">
    <text evidence="10 11">Belongs to the adenylosuccinate synthetase family.</text>
</comment>
<dbReference type="EC" id="6.3.4.4" evidence="10 11"/>
<feature type="active site" description="Proton donor" evidence="10">
    <location>
        <position position="448"/>
    </location>
</feature>
<evidence type="ECO:0000256" key="1">
    <source>
        <dbReference type="ARBA" id="ARBA00004275"/>
    </source>
</evidence>
<dbReference type="EMBL" id="OB660309">
    <property type="protein sequence ID" value="CAD7224111.1"/>
    <property type="molecule type" value="Genomic_DNA"/>
</dbReference>
<dbReference type="InterPro" id="IPR042110">
    <property type="entry name" value="Adenylosuccinate_synth_dom2"/>
</dbReference>
<dbReference type="CDD" id="cd03108">
    <property type="entry name" value="AdSS"/>
    <property type="match status" value="1"/>
</dbReference>
<feature type="region of interest" description="Disordered" evidence="12">
    <location>
        <begin position="382"/>
        <end position="407"/>
    </location>
</feature>
<evidence type="ECO:0000256" key="3">
    <source>
        <dbReference type="ARBA" id="ARBA00022598"/>
    </source>
</evidence>
<reference evidence="14" key="1">
    <citation type="submission" date="2020-11" db="EMBL/GenBank/DDBJ databases">
        <authorList>
            <person name="Tran Van P."/>
        </authorList>
    </citation>
    <scope>NUCLEOTIDE SEQUENCE</scope>
</reference>
<keyword evidence="5 10" id="KW-0547">Nucleotide-binding</keyword>
<evidence type="ECO:0000256" key="9">
    <source>
        <dbReference type="ARBA" id="ARBA00023140"/>
    </source>
</evidence>
<evidence type="ECO:0000256" key="10">
    <source>
        <dbReference type="HAMAP-Rule" id="MF_03125"/>
    </source>
</evidence>
<dbReference type="InterPro" id="IPR036527">
    <property type="entry name" value="SCP2_sterol-bd_dom_sf"/>
</dbReference>
<feature type="binding site" evidence="10">
    <location>
        <position position="447"/>
    </location>
    <ligand>
        <name>Mg(2+)</name>
        <dbReference type="ChEBI" id="CHEBI:18420"/>
    </ligand>
</feature>
<dbReference type="InterPro" id="IPR036291">
    <property type="entry name" value="NAD(P)-bd_dom_sf"/>
</dbReference>
<dbReference type="FunFam" id="3.90.170.10:FF:000001">
    <property type="entry name" value="Adenylosuccinate synthetase"/>
    <property type="match status" value="1"/>
</dbReference>
<dbReference type="PROSITE" id="PS01266">
    <property type="entry name" value="ADENYLOSUCCIN_SYN_1"/>
    <property type="match status" value="1"/>
</dbReference>
<feature type="binding site" evidence="10">
    <location>
        <begin position="419"/>
        <end position="425"/>
    </location>
    <ligand>
        <name>GTP</name>
        <dbReference type="ChEBI" id="CHEBI:37565"/>
    </ligand>
</feature>
<feature type="binding site" evidence="10">
    <location>
        <begin position="703"/>
        <end position="709"/>
    </location>
    <ligand>
        <name>substrate</name>
    </ligand>
</feature>
<comment type="function">
    <text evidence="10">Plays an important role in the de novo pathway and in the salvage pathway of purine nucleotide biosynthesis. Catalyzes the first commited step in the biosynthesis of AMP from IMP.</text>
</comment>
<dbReference type="Gene3D" id="3.40.50.720">
    <property type="entry name" value="NAD(P)-binding Rossmann-like Domain"/>
    <property type="match status" value="2"/>
</dbReference>
<feature type="domain" description="SCP2" evidence="13">
    <location>
        <begin position="246"/>
        <end position="341"/>
    </location>
</feature>
<dbReference type="Pfam" id="PF02036">
    <property type="entry name" value="SCP2"/>
    <property type="match status" value="1"/>
</dbReference>
<dbReference type="PANTHER" id="PTHR11846:SF0">
    <property type="entry name" value="ADENYLOSUCCINATE SYNTHETASE"/>
    <property type="match status" value="1"/>
</dbReference>
<comment type="pathway">
    <text evidence="10 11">Purine metabolism; AMP biosynthesis via de novo pathway; AMP from IMP: step 1/2.</text>
</comment>
<dbReference type="SUPFAM" id="SSF51735">
    <property type="entry name" value="NAD(P)-binding Rossmann-fold domains"/>
    <property type="match status" value="1"/>
</dbReference>
<feature type="binding site" evidence="10">
    <location>
        <position position="709"/>
    </location>
    <ligand>
        <name>GTP</name>
        <dbReference type="ChEBI" id="CHEBI:37565"/>
    </ligand>
</feature>
<evidence type="ECO:0000256" key="11">
    <source>
        <dbReference type="RuleBase" id="RU000520"/>
    </source>
</evidence>
<comment type="cofactor">
    <cofactor evidence="10">
        <name>Mg(2+)</name>
        <dbReference type="ChEBI" id="CHEBI:18420"/>
    </cofactor>
    <text evidence="10">Binds 1 Mg(2+) ion per subunit.</text>
</comment>
<dbReference type="InterPro" id="IPR027417">
    <property type="entry name" value="P-loop_NTPase"/>
</dbReference>
<keyword evidence="7 10" id="KW-0460">Magnesium</keyword>
<dbReference type="InterPro" id="IPR002347">
    <property type="entry name" value="SDR_fam"/>
</dbReference>
<comment type="function">
    <text evidence="11">Plays an important role in the de novo pathway of purine nucleotide biosynthesis.</text>
</comment>
<feature type="binding site" evidence="10">
    <location>
        <position position="628"/>
    </location>
    <ligand>
        <name>IMP</name>
        <dbReference type="ChEBI" id="CHEBI:58053"/>
    </ligand>
</feature>
<dbReference type="GO" id="GO:0004019">
    <property type="term" value="F:adenylosuccinate synthase activity"/>
    <property type="evidence" value="ECO:0007669"/>
    <property type="project" value="UniProtKB-UniRule"/>
</dbReference>
<proteinExistence type="inferred from homology"/>
<dbReference type="GO" id="GO:0000287">
    <property type="term" value="F:magnesium ion binding"/>
    <property type="evidence" value="ECO:0007669"/>
    <property type="project" value="UniProtKB-UniRule"/>
</dbReference>
<dbReference type="PROSITE" id="PS00513">
    <property type="entry name" value="ADENYLOSUCCIN_SYN_2"/>
    <property type="match status" value="1"/>
</dbReference>
<feature type="binding site" evidence="10">
    <location>
        <position position="534"/>
    </location>
    <ligand>
        <name>IMP</name>
        <dbReference type="ChEBI" id="CHEBI:58053"/>
    </ligand>
</feature>
<dbReference type="PANTHER" id="PTHR11846">
    <property type="entry name" value="ADENYLOSUCCINATE SYNTHETASE"/>
    <property type="match status" value="1"/>
</dbReference>
<dbReference type="NCBIfam" id="NF002223">
    <property type="entry name" value="PRK01117.1"/>
    <property type="match status" value="1"/>
</dbReference>
<feature type="binding site" evidence="10">
    <location>
        <begin position="817"/>
        <end position="819"/>
    </location>
    <ligand>
        <name>GTP</name>
        <dbReference type="ChEBI" id="CHEBI:37565"/>
    </ligand>
</feature>
<dbReference type="Pfam" id="PF00709">
    <property type="entry name" value="Adenylsucc_synt"/>
    <property type="match status" value="1"/>
</dbReference>
<feature type="binding site" evidence="10">
    <location>
        <begin position="447"/>
        <end position="449"/>
    </location>
    <ligand>
        <name>GTP</name>
        <dbReference type="ChEBI" id="CHEBI:37565"/>
    </ligand>
</feature>
<dbReference type="GO" id="GO:0044208">
    <property type="term" value="P:'de novo' AMP biosynthetic process"/>
    <property type="evidence" value="ECO:0007669"/>
    <property type="project" value="UniProtKB-UniRule"/>
</dbReference>
<keyword evidence="3 10" id="KW-0436">Ligase</keyword>
<feature type="binding site" evidence="10">
    <location>
        <position position="420"/>
    </location>
    <ligand>
        <name>Mg(2+)</name>
        <dbReference type="ChEBI" id="CHEBI:18420"/>
    </ligand>
</feature>
<feature type="binding site" evidence="10">
    <location>
        <position position="707"/>
    </location>
    <ligand>
        <name>IMP</name>
        <dbReference type="ChEBI" id="CHEBI:58053"/>
    </ligand>
</feature>
<dbReference type="InterPro" id="IPR001114">
    <property type="entry name" value="Adenylosuccinate_synthetase"/>
</dbReference>
<gene>
    <name evidence="14" type="ORF">CTOB1V02_LOCUS2081</name>
</gene>
<feature type="compositionally biased region" description="Polar residues" evidence="12">
    <location>
        <begin position="382"/>
        <end position="394"/>
    </location>
</feature>
<evidence type="ECO:0000256" key="7">
    <source>
        <dbReference type="ARBA" id="ARBA00022842"/>
    </source>
</evidence>
<dbReference type="SUPFAM" id="SSF52540">
    <property type="entry name" value="P-loop containing nucleoside triphosphate hydrolases"/>
    <property type="match status" value="1"/>
</dbReference>
<keyword evidence="6 10" id="KW-0658">Purine biosynthesis</keyword>
<dbReference type="Gene3D" id="3.90.170.10">
    <property type="entry name" value="Adenylosuccinate Synthetase, subunit A, domain 3"/>
    <property type="match status" value="1"/>
</dbReference>
<organism evidence="14">
    <name type="scientific">Cyprideis torosa</name>
    <dbReference type="NCBI Taxonomy" id="163714"/>
    <lineage>
        <taxon>Eukaryota</taxon>
        <taxon>Metazoa</taxon>
        <taxon>Ecdysozoa</taxon>
        <taxon>Arthropoda</taxon>
        <taxon>Crustacea</taxon>
        <taxon>Oligostraca</taxon>
        <taxon>Ostracoda</taxon>
        <taxon>Podocopa</taxon>
        <taxon>Podocopida</taxon>
        <taxon>Cytherocopina</taxon>
        <taxon>Cytheroidea</taxon>
        <taxon>Cytherideidae</taxon>
        <taxon>Cyprideis</taxon>
    </lineage>
</organism>
<dbReference type="OrthoDB" id="10265645at2759"/>
<feature type="binding site" evidence="10">
    <location>
        <position position="548"/>
    </location>
    <ligand>
        <name>IMP</name>
        <dbReference type="ChEBI" id="CHEBI:58053"/>
        <note>ligand shared between dimeric partners</note>
    </ligand>
</feature>
<dbReference type="GO" id="GO:0046040">
    <property type="term" value="P:IMP metabolic process"/>
    <property type="evidence" value="ECO:0007669"/>
    <property type="project" value="TreeGrafter"/>
</dbReference>
<evidence type="ECO:0000256" key="4">
    <source>
        <dbReference type="ARBA" id="ARBA00022723"/>
    </source>
</evidence>
<dbReference type="NCBIfam" id="TIGR00184">
    <property type="entry name" value="purA"/>
    <property type="match status" value="1"/>
</dbReference>
<evidence type="ECO:0000259" key="13">
    <source>
        <dbReference type="Pfam" id="PF02036"/>
    </source>
</evidence>
<dbReference type="GO" id="GO:0005525">
    <property type="term" value="F:GTP binding"/>
    <property type="evidence" value="ECO:0007669"/>
    <property type="project" value="UniProtKB-UniRule"/>
</dbReference>
<keyword evidence="10" id="KW-0963">Cytoplasm</keyword>
<dbReference type="Pfam" id="PF00106">
    <property type="entry name" value="adh_short"/>
    <property type="match status" value="1"/>
</dbReference>
<dbReference type="Gene3D" id="3.30.1050.10">
    <property type="entry name" value="SCP2 sterol-binding domain"/>
    <property type="match status" value="1"/>
</dbReference>
<keyword evidence="8 10" id="KW-0342">GTP-binding</keyword>
<dbReference type="InterPro" id="IPR042111">
    <property type="entry name" value="Adenylosuccinate_synth_dom3"/>
</dbReference>
<dbReference type="PRINTS" id="PR00081">
    <property type="entry name" value="GDHRDH"/>
</dbReference>
<comment type="catalytic activity">
    <reaction evidence="10 11">
        <text>IMP + L-aspartate + GTP = N(6)-(1,2-dicarboxyethyl)-AMP + GDP + phosphate + 2 H(+)</text>
        <dbReference type="Rhea" id="RHEA:15753"/>
        <dbReference type="ChEBI" id="CHEBI:15378"/>
        <dbReference type="ChEBI" id="CHEBI:29991"/>
        <dbReference type="ChEBI" id="CHEBI:37565"/>
        <dbReference type="ChEBI" id="CHEBI:43474"/>
        <dbReference type="ChEBI" id="CHEBI:57567"/>
        <dbReference type="ChEBI" id="CHEBI:58053"/>
        <dbReference type="ChEBI" id="CHEBI:58189"/>
        <dbReference type="EC" id="6.3.4.4"/>
    </reaction>
</comment>
<comment type="subunit">
    <text evidence="2 10">Homodimer.</text>
</comment>
<evidence type="ECO:0000256" key="8">
    <source>
        <dbReference type="ARBA" id="ARBA00023134"/>
    </source>
</evidence>
<comment type="subcellular location">
    <subcellularLocation>
        <location evidence="10">Cytoplasm</location>
    </subcellularLocation>
    <subcellularLocation>
        <location evidence="1">Peroxisome</location>
    </subcellularLocation>
</comment>
<feature type="binding site" evidence="10">
    <location>
        <begin position="420"/>
        <end position="423"/>
    </location>
    <ligand>
        <name>IMP</name>
        <dbReference type="ChEBI" id="CHEBI:58053"/>
    </ligand>
</feature>
<keyword evidence="9" id="KW-0576">Peroxisome</keyword>
<evidence type="ECO:0000256" key="6">
    <source>
        <dbReference type="ARBA" id="ARBA00022755"/>
    </source>
</evidence>
<feature type="active site" description="Proton acceptor" evidence="10">
    <location>
        <position position="420"/>
    </location>
</feature>
<evidence type="ECO:0000313" key="14">
    <source>
        <dbReference type="EMBL" id="CAD7224111.1"/>
    </source>
</evidence>
<accession>A0A7R8W793</accession>
<feature type="binding site" evidence="10">
    <location>
        <begin position="735"/>
        <end position="737"/>
    </location>
    <ligand>
        <name>GTP</name>
        <dbReference type="ChEBI" id="CHEBI:37565"/>
    </ligand>
</feature>
<dbReference type="InterPro" id="IPR018220">
    <property type="entry name" value="Adenylosuccin_syn_GTP-bd"/>
</dbReference>
<feature type="binding site" evidence="10">
    <location>
        <position position="643"/>
    </location>
    <ligand>
        <name>IMP</name>
        <dbReference type="ChEBI" id="CHEBI:58053"/>
    </ligand>
</feature>
<sequence>MISNTGSLAGKVIFITGASRGIGKAIALKAAKDGAKIVVAAKTSTPHPKLPGTIFTAAEERTQQTEMKRYDLMNNINTRGTFLVSKTAIPHLLNSKNPHILNISPPLNMNPRWFRDNVAYTIAKYGMSMCALGMAEEFKGKIAKHLRVLRKDPFLLSPPPVYLAHCRASLLLPSRSRQTNEQQTGHPLLPCPPPPPGHPLMPDFYLDEYDEWQAKMAQKLITPERGTAAGDTPPSSDGQVDAIFNQIRNILNEDIIQKTGATYVFEIKGKEQGTWYVDLKTPPGVVEAGPGPGSPDVTFTMDTGDFVKMFAGKMKPTTAFMMGKLKIKGDTQKALKLEKVMNNVRSAKMITFQFSSSLALRQRTEDGWKLMNKGLQLRNLSTTSQAPSEMNSAPSVEDSPSPCSPGRDSVTVVIGSQWGDEGKGKLVDILSGEVDVVCRCQGGNNAGHTVQAEGVTHDFHLLPSGVVRQGCMSVIGNGVVLNVHSLFEEIETAEKRGCTGIRDRLIVSDRAHLTFGLHMMADGYQENDEKLGTTRKGIGPSYSNKAARLGLRVTDLVNEGNWKSFEEKFRRLAEYWMRVCPGLDYDVENELVLLSSYASLLRPMVEDTVVYLNNCLRQRKRILIEGANATMLDLDFGTYPYVTSSNCSVGGVCTGLGIPPCVIKDVIGVMKAYTTRVGAGPFPTECKDDVGDRLQRIGGEVGTTTGRRRRCGWLDLVVVRYASMINGFTAMNLTKLDVLDDFDEVKIGKSYSLNGQPVEGFPSNLNDLARVQVEYITLKGWKKSIRGVTSFDDLPQAAKDYILKIEELLGVQVKWIGTGKDRRNIVVKP</sequence>
<dbReference type="HAMAP" id="MF_00011">
    <property type="entry name" value="Adenylosucc_synth"/>
    <property type="match status" value="1"/>
</dbReference>
<evidence type="ECO:0000256" key="12">
    <source>
        <dbReference type="SAM" id="MobiDB-lite"/>
    </source>
</evidence>
<dbReference type="AlphaFoldDB" id="A0A7R8W793"/>
<dbReference type="GO" id="GO:0005777">
    <property type="term" value="C:peroxisome"/>
    <property type="evidence" value="ECO:0007669"/>
    <property type="project" value="UniProtKB-SubCell"/>
</dbReference>
<feature type="binding site" evidence="10">
    <location>
        <begin position="445"/>
        <end position="448"/>
    </location>
    <ligand>
        <name>IMP</name>
        <dbReference type="ChEBI" id="CHEBI:58053"/>
    </ligand>
</feature>
<dbReference type="InterPro" id="IPR003033">
    <property type="entry name" value="SCP2_sterol-bd_dom"/>
</dbReference>
<name>A0A7R8W793_9CRUS</name>
<dbReference type="SUPFAM" id="SSF55718">
    <property type="entry name" value="SCP-like"/>
    <property type="match status" value="1"/>
</dbReference>
<dbReference type="Gene3D" id="3.40.440.10">
    <property type="entry name" value="Adenylosuccinate Synthetase, subunit A, domain 1"/>
    <property type="match status" value="1"/>
</dbReference>